<keyword evidence="10" id="KW-0718">Serine biosynthesis</keyword>
<dbReference type="RefSeq" id="WP_327789061.1">
    <property type="nucleotide sequence ID" value="NZ_JARGEQ010000091.1"/>
</dbReference>
<dbReference type="InterPro" id="IPR050582">
    <property type="entry name" value="HAD-like_SerB"/>
</dbReference>
<evidence type="ECO:0000256" key="11">
    <source>
        <dbReference type="ARBA" id="ARBA00031693"/>
    </source>
</evidence>
<evidence type="ECO:0000256" key="3">
    <source>
        <dbReference type="ARBA" id="ARBA00009184"/>
    </source>
</evidence>
<comment type="catalytic activity">
    <reaction evidence="12">
        <text>O-phospho-L-serine + H2O = L-serine + phosphate</text>
        <dbReference type="Rhea" id="RHEA:21208"/>
        <dbReference type="ChEBI" id="CHEBI:15377"/>
        <dbReference type="ChEBI" id="CHEBI:33384"/>
        <dbReference type="ChEBI" id="CHEBI:43474"/>
        <dbReference type="ChEBI" id="CHEBI:57524"/>
        <dbReference type="EC" id="3.1.3.3"/>
    </reaction>
</comment>
<dbReference type="SUPFAM" id="SSF56784">
    <property type="entry name" value="HAD-like"/>
    <property type="match status" value="1"/>
</dbReference>
<evidence type="ECO:0000256" key="4">
    <source>
        <dbReference type="ARBA" id="ARBA00012640"/>
    </source>
</evidence>
<evidence type="ECO:0000256" key="8">
    <source>
        <dbReference type="ARBA" id="ARBA00022801"/>
    </source>
</evidence>
<evidence type="ECO:0000256" key="10">
    <source>
        <dbReference type="ARBA" id="ARBA00023299"/>
    </source>
</evidence>
<comment type="similarity">
    <text evidence="3">Belongs to the HAD-like hydrolase superfamily. SerB family.</text>
</comment>
<keyword evidence="8 15" id="KW-0378">Hydrolase</keyword>
<dbReference type="GO" id="GO:0000287">
    <property type="term" value="F:magnesium ion binding"/>
    <property type="evidence" value="ECO:0007669"/>
    <property type="project" value="TreeGrafter"/>
</dbReference>
<evidence type="ECO:0000256" key="1">
    <source>
        <dbReference type="ARBA" id="ARBA00001946"/>
    </source>
</evidence>
<dbReference type="NCBIfam" id="TIGR01488">
    <property type="entry name" value="HAD-SF-IB"/>
    <property type="match status" value="1"/>
</dbReference>
<evidence type="ECO:0000256" key="12">
    <source>
        <dbReference type="ARBA" id="ARBA00048138"/>
    </source>
</evidence>
<feature type="active site" description="Proton donor" evidence="14">
    <location>
        <position position="85"/>
    </location>
</feature>
<dbReference type="Proteomes" id="UP001301140">
    <property type="component" value="Unassembled WGS sequence"/>
</dbReference>
<name>A0AAP4D6J0_9PROT</name>
<keyword evidence="9" id="KW-0460">Magnesium</keyword>
<dbReference type="Gene3D" id="3.40.50.1000">
    <property type="entry name" value="HAD superfamily/HAD-like"/>
    <property type="match status" value="1"/>
</dbReference>
<evidence type="ECO:0000256" key="13">
    <source>
        <dbReference type="ARBA" id="ARBA00048523"/>
    </source>
</evidence>
<proteinExistence type="inferred from homology"/>
<keyword evidence="16" id="KW-1185">Reference proteome</keyword>
<dbReference type="SFLD" id="SFLDG01137">
    <property type="entry name" value="C1.6.1:_Phosphoserine_Phosphat"/>
    <property type="match status" value="1"/>
</dbReference>
<dbReference type="EC" id="3.1.3.3" evidence="4"/>
<evidence type="ECO:0000256" key="2">
    <source>
        <dbReference type="ARBA" id="ARBA00005135"/>
    </source>
</evidence>
<evidence type="ECO:0000256" key="9">
    <source>
        <dbReference type="ARBA" id="ARBA00022842"/>
    </source>
</evidence>
<organism evidence="15 16">
    <name type="scientific">Marinimicrococcus flavescens</name>
    <dbReference type="NCBI Taxonomy" id="3031815"/>
    <lineage>
        <taxon>Bacteria</taxon>
        <taxon>Pseudomonadati</taxon>
        <taxon>Pseudomonadota</taxon>
        <taxon>Alphaproteobacteria</taxon>
        <taxon>Geminicoccales</taxon>
        <taxon>Geminicoccaceae</taxon>
        <taxon>Marinimicrococcus</taxon>
    </lineage>
</organism>
<dbReference type="InterPro" id="IPR036412">
    <property type="entry name" value="HAD-like_sf"/>
</dbReference>
<evidence type="ECO:0000256" key="5">
    <source>
        <dbReference type="ARBA" id="ARBA00015196"/>
    </source>
</evidence>
<dbReference type="GO" id="GO:0036424">
    <property type="term" value="F:L-phosphoserine phosphatase activity"/>
    <property type="evidence" value="ECO:0007669"/>
    <property type="project" value="InterPro"/>
</dbReference>
<sequence length="292" mass="31194">MTAIVCLIADPARTPLAQALVREAAGAVKGEQRWLAPEEAVELASPLAPETARAILAPILEEAGCDWAVLPEGHRRKKLLISDMDSTMITVECIDELADYAGIKAQIAEVTRRAMNGEIEFATALRERVALLEGLPASVIEEVCRERLQAMPGARTLVATMRAHGAYTALVSGGFTSFTAHVRTLLGFDMDEANGLEITGGKLTGRLHGPLRDASSKLAALNRLIDERGLAREETLAVGDGANDLPMIQAAGLGVAFRAHPKVRAQAPVRVDHSDLTALLFLQGYTRGEFAA</sequence>
<evidence type="ECO:0000256" key="6">
    <source>
        <dbReference type="ARBA" id="ARBA00022605"/>
    </source>
</evidence>
<dbReference type="PANTHER" id="PTHR43344:SF2">
    <property type="entry name" value="PHOSPHOSERINE PHOSPHATASE"/>
    <property type="match status" value="1"/>
</dbReference>
<dbReference type="SFLD" id="SFLDG01136">
    <property type="entry name" value="C1.6:_Phosphoserine_Phosphatas"/>
    <property type="match status" value="1"/>
</dbReference>
<dbReference type="PANTHER" id="PTHR43344">
    <property type="entry name" value="PHOSPHOSERINE PHOSPHATASE"/>
    <property type="match status" value="1"/>
</dbReference>
<dbReference type="InterPro" id="IPR004469">
    <property type="entry name" value="PSP"/>
</dbReference>
<dbReference type="EMBL" id="JARGEQ010000091">
    <property type="protein sequence ID" value="MDF1586646.1"/>
    <property type="molecule type" value="Genomic_DNA"/>
</dbReference>
<evidence type="ECO:0000313" key="16">
    <source>
        <dbReference type="Proteomes" id="UP001301140"/>
    </source>
</evidence>
<dbReference type="CDD" id="cd07500">
    <property type="entry name" value="HAD_PSP"/>
    <property type="match status" value="1"/>
</dbReference>
<dbReference type="GO" id="GO:0005737">
    <property type="term" value="C:cytoplasm"/>
    <property type="evidence" value="ECO:0007669"/>
    <property type="project" value="TreeGrafter"/>
</dbReference>
<comment type="cofactor">
    <cofactor evidence="1">
        <name>Mg(2+)</name>
        <dbReference type="ChEBI" id="CHEBI:18420"/>
    </cofactor>
</comment>
<evidence type="ECO:0000256" key="7">
    <source>
        <dbReference type="ARBA" id="ARBA00022723"/>
    </source>
</evidence>
<dbReference type="NCBIfam" id="TIGR00338">
    <property type="entry name" value="serB"/>
    <property type="match status" value="1"/>
</dbReference>
<evidence type="ECO:0000313" key="15">
    <source>
        <dbReference type="EMBL" id="MDF1586646.1"/>
    </source>
</evidence>
<dbReference type="SFLD" id="SFLDF00029">
    <property type="entry name" value="phosphoserine_phosphatase"/>
    <property type="match status" value="1"/>
</dbReference>
<feature type="active site" description="Nucleophile" evidence="14">
    <location>
        <position position="83"/>
    </location>
</feature>
<keyword evidence="6" id="KW-0028">Amino-acid biosynthesis</keyword>
<dbReference type="AlphaFoldDB" id="A0AAP4D6J0"/>
<dbReference type="Pfam" id="PF12710">
    <property type="entry name" value="HAD"/>
    <property type="match status" value="1"/>
</dbReference>
<evidence type="ECO:0000256" key="14">
    <source>
        <dbReference type="PIRSR" id="PIRSR604469-1"/>
    </source>
</evidence>
<reference evidence="15 16" key="1">
    <citation type="submission" date="2023-03" db="EMBL/GenBank/DDBJ databases">
        <title>YIM 152171 draft genome.</title>
        <authorList>
            <person name="Yang Z."/>
        </authorList>
    </citation>
    <scope>NUCLEOTIDE SEQUENCE [LARGE SCALE GENOMIC DNA]</scope>
    <source>
        <strain evidence="15 16">YIM 152171</strain>
    </source>
</reference>
<comment type="pathway">
    <text evidence="2">Amino-acid biosynthesis; L-serine biosynthesis; L-serine from 3-phospho-D-glycerate: step 3/3.</text>
</comment>
<dbReference type="GO" id="GO:0006564">
    <property type="term" value="P:L-serine biosynthetic process"/>
    <property type="evidence" value="ECO:0007669"/>
    <property type="project" value="UniProtKB-KW"/>
</dbReference>
<comment type="caution">
    <text evidence="15">The sequence shown here is derived from an EMBL/GenBank/DDBJ whole genome shotgun (WGS) entry which is preliminary data.</text>
</comment>
<dbReference type="SFLD" id="SFLDS00003">
    <property type="entry name" value="Haloacid_Dehalogenase"/>
    <property type="match status" value="1"/>
</dbReference>
<accession>A0AAP4D6J0</accession>
<dbReference type="InterPro" id="IPR023214">
    <property type="entry name" value="HAD_sf"/>
</dbReference>
<gene>
    <name evidence="15" type="primary">serB</name>
    <name evidence="15" type="ORF">PZ740_09660</name>
</gene>
<protein>
    <recommendedName>
        <fullName evidence="5">Phosphoserine phosphatase</fullName>
        <ecNumber evidence="4">3.1.3.3</ecNumber>
    </recommendedName>
    <alternativeName>
        <fullName evidence="11">O-phosphoserine phosphohydrolase</fullName>
    </alternativeName>
</protein>
<comment type="catalytic activity">
    <reaction evidence="13">
        <text>O-phospho-D-serine + H2O = D-serine + phosphate</text>
        <dbReference type="Rhea" id="RHEA:24873"/>
        <dbReference type="ChEBI" id="CHEBI:15377"/>
        <dbReference type="ChEBI" id="CHEBI:35247"/>
        <dbReference type="ChEBI" id="CHEBI:43474"/>
        <dbReference type="ChEBI" id="CHEBI:58680"/>
        <dbReference type="EC" id="3.1.3.3"/>
    </reaction>
</comment>
<keyword evidence="7" id="KW-0479">Metal-binding</keyword>